<protein>
    <submittedName>
        <fullName evidence="1">Uncharacterized protein</fullName>
    </submittedName>
</protein>
<reference evidence="1 2" key="1">
    <citation type="journal article" date="2014" name="Genome Announc.">
        <title>Complete Genome Sequences of Two Escherichia coli O157:H7 Phages Effective in Limiting Contamination of Food Products.</title>
        <authorList>
            <person name="Hong Y."/>
            <person name="Pan Y."/>
            <person name="Harman N.J."/>
            <person name="Ebner P.D."/>
        </authorList>
    </citation>
    <scope>NUCLEOTIDE SEQUENCE [LARGE SCALE GENOMIC DNA]</scope>
</reference>
<dbReference type="KEGG" id="vg:19486841"/>
<dbReference type="GeneID" id="19486841"/>
<dbReference type="EMBL" id="KJ190158">
    <property type="protein sequence ID" value="AHN83704.1"/>
    <property type="molecule type" value="Genomic_DNA"/>
</dbReference>
<evidence type="ECO:0000313" key="1">
    <source>
        <dbReference type="EMBL" id="AHN83704.1"/>
    </source>
</evidence>
<dbReference type="RefSeq" id="YP_009031025.1">
    <property type="nucleotide sequence ID" value="NC_024134.1"/>
</dbReference>
<accession>A0A023MI40</accession>
<proteinExistence type="predicted"/>
<keyword evidence="2" id="KW-1185">Reference proteome</keyword>
<sequence length="117" mass="12772">MGQEKPSRLAAIYVVGTTRGRFEMKMSAKDKLHQLALKRPVTLPDELNSIYDAIVGEIQNKALAGFLGCGFSINLPSHLSDYFPHIVGDLRAGGLQVDVVGISPEKNNTVAYLTVTW</sequence>
<organism evidence="1 2">
    <name type="scientific">Escherichia phage FFH2</name>
    <dbReference type="NCBI Taxonomy" id="1446490"/>
    <lineage>
        <taxon>Viruses</taxon>
        <taxon>Duplodnaviria</taxon>
        <taxon>Heunggongvirae</taxon>
        <taxon>Uroviricota</taxon>
        <taxon>Caudoviricetes</taxon>
        <taxon>Vequintavirinae</taxon>
        <taxon>Vequintavirus</taxon>
        <taxon>Vequintavirus PDX</taxon>
        <taxon>Vequintavirus FFH2</taxon>
    </lineage>
</organism>
<name>A0A023MI40_9CAUD</name>
<evidence type="ECO:0000313" key="2">
    <source>
        <dbReference type="Proteomes" id="UP000026907"/>
    </source>
</evidence>
<dbReference type="Proteomes" id="UP000026907">
    <property type="component" value="Segment"/>
</dbReference>